<dbReference type="EC" id="1.18.1.2" evidence="5"/>
<comment type="catalytic activity">
    <reaction evidence="5">
        <text>2 reduced [2Fe-2S]-[ferredoxin] + NADP(+) + H(+) = 2 oxidized [2Fe-2S]-[ferredoxin] + NADPH</text>
        <dbReference type="Rhea" id="RHEA:20125"/>
        <dbReference type="Rhea" id="RHEA-COMP:10000"/>
        <dbReference type="Rhea" id="RHEA-COMP:10001"/>
        <dbReference type="ChEBI" id="CHEBI:15378"/>
        <dbReference type="ChEBI" id="CHEBI:33737"/>
        <dbReference type="ChEBI" id="CHEBI:33738"/>
        <dbReference type="ChEBI" id="CHEBI:57783"/>
        <dbReference type="ChEBI" id="CHEBI:58349"/>
        <dbReference type="EC" id="1.18.1.2"/>
    </reaction>
</comment>
<keyword evidence="1 5" id="KW-0285">Flavoprotein</keyword>
<dbReference type="InterPro" id="IPR023753">
    <property type="entry name" value="FAD/NAD-binding_dom"/>
</dbReference>
<comment type="caution">
    <text evidence="5">Lacks conserved residue(s) required for the propagation of feature annotation.</text>
</comment>
<dbReference type="GO" id="GO:0004324">
    <property type="term" value="F:ferredoxin-NADP+ reductase activity"/>
    <property type="evidence" value="ECO:0007669"/>
    <property type="project" value="UniProtKB-UniRule"/>
</dbReference>
<feature type="binding site" evidence="5">
    <location>
        <position position="43"/>
    </location>
    <ligand>
        <name>FAD</name>
        <dbReference type="ChEBI" id="CHEBI:57692"/>
    </ligand>
</feature>
<dbReference type="PATRIC" id="fig|1359167.3.peg.191"/>
<dbReference type="PANTHER" id="PTHR48105">
    <property type="entry name" value="THIOREDOXIN REDUCTASE 1-RELATED-RELATED"/>
    <property type="match status" value="1"/>
</dbReference>
<dbReference type="PRINTS" id="PR00368">
    <property type="entry name" value="FADPNR"/>
</dbReference>
<feature type="binding site" evidence="5">
    <location>
        <position position="330"/>
    </location>
    <ligand>
        <name>FAD</name>
        <dbReference type="ChEBI" id="CHEBI:57692"/>
    </ligand>
</feature>
<feature type="binding site" evidence="5">
    <location>
        <position position="35"/>
    </location>
    <ligand>
        <name>FAD</name>
        <dbReference type="ChEBI" id="CHEBI:57692"/>
    </ligand>
</feature>
<protein>
    <recommendedName>
        <fullName evidence="5">Ferredoxin--NADP reductase</fullName>
        <shortName evidence="5">FNR</shortName>
        <shortName evidence="5">Fd-NADP(+) reductase</shortName>
        <ecNumber evidence="5">1.18.1.2</ecNumber>
    </recommendedName>
</protein>
<dbReference type="Pfam" id="PF07992">
    <property type="entry name" value="Pyr_redox_2"/>
    <property type="match status" value="1"/>
</dbReference>
<keyword evidence="4 5" id="KW-0560">Oxidoreductase</keyword>
<evidence type="ECO:0000313" key="7">
    <source>
        <dbReference type="EMBL" id="KJV66010.1"/>
    </source>
</evidence>
<keyword evidence="2 5" id="KW-0274">FAD</keyword>
<evidence type="ECO:0000256" key="4">
    <source>
        <dbReference type="ARBA" id="ARBA00023002"/>
    </source>
</evidence>
<organism evidence="7 8">
    <name type="scientific">Ehrlichia cf. muris str. EmCRT</name>
    <dbReference type="NCBI Taxonomy" id="1359167"/>
    <lineage>
        <taxon>Bacteria</taxon>
        <taxon>Pseudomonadati</taxon>
        <taxon>Pseudomonadota</taxon>
        <taxon>Alphaproteobacteria</taxon>
        <taxon>Rickettsiales</taxon>
        <taxon>Anaplasmataceae</taxon>
        <taxon>Ehrlichia</taxon>
    </lineage>
</organism>
<dbReference type="Proteomes" id="UP000033546">
    <property type="component" value="Unassembled WGS sequence"/>
</dbReference>
<proteinExistence type="inferred from homology"/>
<comment type="cofactor">
    <cofactor evidence="5">
        <name>FAD</name>
        <dbReference type="ChEBI" id="CHEBI:57692"/>
    </cofactor>
    <text evidence="5">Binds 1 FAD per subunit.</text>
</comment>
<accession>A0A0F3ND96</accession>
<dbReference type="AlphaFoldDB" id="A0A0F3ND96"/>
<feature type="binding site" evidence="5">
    <location>
        <position position="122"/>
    </location>
    <ligand>
        <name>FAD</name>
        <dbReference type="ChEBI" id="CHEBI:57692"/>
    </ligand>
</feature>
<name>A0A0F3ND96_9RICK</name>
<reference evidence="7 8" key="1">
    <citation type="submission" date="2015-02" db="EMBL/GenBank/DDBJ databases">
        <title>Genome Sequencing of Rickettsiales.</title>
        <authorList>
            <person name="Daugherty S.C."/>
            <person name="Su Q."/>
            <person name="Abolude K."/>
            <person name="Beier-Sexton M."/>
            <person name="Carlyon J.A."/>
            <person name="Carter R."/>
            <person name="Day N.P."/>
            <person name="Dumler S.J."/>
            <person name="Dyachenko V."/>
            <person name="Godinez A."/>
            <person name="Kurtti T.J."/>
            <person name="Lichay M."/>
            <person name="Mullins K.E."/>
            <person name="Ott S."/>
            <person name="Pappas-Brown V."/>
            <person name="Paris D.H."/>
            <person name="Patel P."/>
            <person name="Richards A.L."/>
            <person name="Sadzewicz L."/>
            <person name="Sears K."/>
            <person name="Seidman D."/>
            <person name="Sengamalay N."/>
            <person name="Stenos J."/>
            <person name="Tallon L.J."/>
            <person name="Vincent G."/>
            <person name="Fraser C.M."/>
            <person name="Munderloh U."/>
            <person name="Dunning-Hotopp J.C."/>
        </authorList>
    </citation>
    <scope>NUCLEOTIDE SEQUENCE [LARGE SCALE GENOMIC DNA]</scope>
    <source>
        <strain evidence="7 8">EmCRT</strain>
    </source>
</reference>
<sequence>MIDYTTDIAVIGAGPVGIFTVFQAGMLKMQCCVIDALNEIGGQCVALYPEKPIYDIPGYPIINGKELIDNLRKQSEPFSPKYLLGQVAEKIEDYSDYFLIRTNKGIVVQSKVIVIAAGAGAFGPNRPPIDNILDYENKSVFYQVRKISDFSNKNIMIAGGGDSAADWAVELSKIAKQLYIVHRRKNFRCAPNTALQMDNLSRSGKIKIIVPYQIKELYGEEGKLHSVVLKNITNQEKMTLQVDYLFPFFGTSANLGPILNWEIEIRNYQMLVDVRTCKTNRDRIYAVGDIATYPGKLKLILTGFSESAMACHHIYHVIYPNSPLNFQYSTSKGIPKNLQII</sequence>
<feature type="binding site" evidence="5">
    <location>
        <position position="289"/>
    </location>
    <ligand>
        <name>FAD</name>
        <dbReference type="ChEBI" id="CHEBI:57692"/>
    </ligand>
</feature>
<feature type="domain" description="FAD/NAD(P)-binding" evidence="6">
    <location>
        <begin position="7"/>
        <end position="296"/>
    </location>
</feature>
<evidence type="ECO:0000259" key="6">
    <source>
        <dbReference type="Pfam" id="PF07992"/>
    </source>
</evidence>
<dbReference type="GO" id="GO:0050661">
    <property type="term" value="F:NADP binding"/>
    <property type="evidence" value="ECO:0007669"/>
    <property type="project" value="UniProtKB-UniRule"/>
</dbReference>
<dbReference type="GO" id="GO:0050660">
    <property type="term" value="F:flavin adenine dinucleotide binding"/>
    <property type="evidence" value="ECO:0007669"/>
    <property type="project" value="UniProtKB-UniRule"/>
</dbReference>
<dbReference type="PRINTS" id="PR00469">
    <property type="entry name" value="PNDRDTASEII"/>
</dbReference>
<dbReference type="RefSeq" id="WP_045804587.1">
    <property type="nucleotide sequence ID" value="NZ_LANU01000001.1"/>
</dbReference>
<keyword evidence="3 5" id="KW-0521">NADP</keyword>
<evidence type="ECO:0000256" key="5">
    <source>
        <dbReference type="HAMAP-Rule" id="MF_01685"/>
    </source>
</evidence>
<evidence type="ECO:0000256" key="1">
    <source>
        <dbReference type="ARBA" id="ARBA00022630"/>
    </source>
</evidence>
<gene>
    <name evidence="7" type="ORF">EMUCRT_0199</name>
</gene>
<dbReference type="EMBL" id="LANU01000001">
    <property type="protein sequence ID" value="KJV66010.1"/>
    <property type="molecule type" value="Genomic_DNA"/>
</dbReference>
<evidence type="ECO:0000256" key="2">
    <source>
        <dbReference type="ARBA" id="ARBA00022827"/>
    </source>
</evidence>
<evidence type="ECO:0000313" key="8">
    <source>
        <dbReference type="Proteomes" id="UP000033546"/>
    </source>
</evidence>
<comment type="similarity">
    <text evidence="5">Belongs to the ferredoxin--NADP reductase type 2 family.</text>
</comment>
<evidence type="ECO:0000256" key="3">
    <source>
        <dbReference type="ARBA" id="ARBA00022857"/>
    </source>
</evidence>
<feature type="binding site" evidence="5">
    <location>
        <position position="88"/>
    </location>
    <ligand>
        <name>FAD</name>
        <dbReference type="ChEBI" id="CHEBI:57692"/>
    </ligand>
</feature>
<comment type="subunit">
    <text evidence="5">Homodimer.</text>
</comment>
<dbReference type="InterPro" id="IPR036188">
    <property type="entry name" value="FAD/NAD-bd_sf"/>
</dbReference>
<dbReference type="Gene3D" id="3.50.50.60">
    <property type="entry name" value="FAD/NAD(P)-binding domain"/>
    <property type="match status" value="2"/>
</dbReference>
<feature type="binding site" evidence="5">
    <location>
        <position position="48"/>
    </location>
    <ligand>
        <name>FAD</name>
        <dbReference type="ChEBI" id="CHEBI:57692"/>
    </ligand>
</feature>
<dbReference type="InterPro" id="IPR022890">
    <property type="entry name" value="Fd--NADP_Rdtase_type_2"/>
</dbReference>
<comment type="caution">
    <text evidence="7">The sequence shown here is derived from an EMBL/GenBank/DDBJ whole genome shotgun (WGS) entry which is preliminary data.</text>
</comment>
<dbReference type="HAMAP" id="MF_01685">
    <property type="entry name" value="FENR2"/>
    <property type="match status" value="1"/>
</dbReference>
<dbReference type="SUPFAM" id="SSF51905">
    <property type="entry name" value="FAD/NAD(P)-binding domain"/>
    <property type="match status" value="1"/>
</dbReference>
<dbReference type="InterPro" id="IPR050097">
    <property type="entry name" value="Ferredoxin-NADP_redctase_2"/>
</dbReference>